<comment type="similarity">
    <text evidence="1">Belongs to the ABC transporter superfamily.</text>
</comment>
<dbReference type="InterPro" id="IPR027417">
    <property type="entry name" value="P-loop_NTPase"/>
</dbReference>
<evidence type="ECO:0000256" key="3">
    <source>
        <dbReference type="ARBA" id="ARBA00022741"/>
    </source>
</evidence>
<dbReference type="InterPro" id="IPR017871">
    <property type="entry name" value="ABC_transporter-like_CS"/>
</dbReference>
<dbReference type="CDD" id="cd03257">
    <property type="entry name" value="ABC_NikE_OppD_transporters"/>
    <property type="match status" value="2"/>
</dbReference>
<keyword evidence="2" id="KW-0813">Transport</keyword>
<name>A0ABY2JH55_9MICO</name>
<dbReference type="Gene3D" id="3.40.50.300">
    <property type="entry name" value="P-loop containing nucleotide triphosphate hydrolases"/>
    <property type="match status" value="2"/>
</dbReference>
<dbReference type="NCBIfam" id="NF007739">
    <property type="entry name" value="PRK10419.1"/>
    <property type="match status" value="2"/>
</dbReference>
<feature type="domain" description="ABC transporter" evidence="5">
    <location>
        <begin position="271"/>
        <end position="518"/>
    </location>
</feature>
<dbReference type="PANTHER" id="PTHR43776">
    <property type="entry name" value="TRANSPORT ATP-BINDING PROTEIN"/>
    <property type="match status" value="1"/>
</dbReference>
<keyword evidence="3" id="KW-0547">Nucleotide-binding</keyword>
<dbReference type="PROSITE" id="PS50893">
    <property type="entry name" value="ABC_TRANSPORTER_2"/>
    <property type="match status" value="2"/>
</dbReference>
<feature type="domain" description="ABC transporter" evidence="5">
    <location>
        <begin position="4"/>
        <end position="252"/>
    </location>
</feature>
<dbReference type="GO" id="GO:0005524">
    <property type="term" value="F:ATP binding"/>
    <property type="evidence" value="ECO:0007669"/>
    <property type="project" value="UniProtKB-KW"/>
</dbReference>
<dbReference type="Pfam" id="PF08352">
    <property type="entry name" value="oligo_HPY"/>
    <property type="match status" value="1"/>
</dbReference>
<gene>
    <name evidence="6" type="ORF">E3T25_06575</name>
</gene>
<dbReference type="Pfam" id="PF00005">
    <property type="entry name" value="ABC_tran"/>
    <property type="match status" value="2"/>
</dbReference>
<keyword evidence="7" id="KW-1185">Reference proteome</keyword>
<keyword evidence="4 6" id="KW-0067">ATP-binding</keyword>
<dbReference type="InterPro" id="IPR003439">
    <property type="entry name" value="ABC_transporter-like_ATP-bd"/>
</dbReference>
<dbReference type="RefSeq" id="WP_134373219.1">
    <property type="nucleotide sequence ID" value="NZ_SOGO01000021.1"/>
</dbReference>
<evidence type="ECO:0000256" key="1">
    <source>
        <dbReference type="ARBA" id="ARBA00005417"/>
    </source>
</evidence>
<dbReference type="PROSITE" id="PS00211">
    <property type="entry name" value="ABC_TRANSPORTER_1"/>
    <property type="match status" value="1"/>
</dbReference>
<evidence type="ECO:0000313" key="7">
    <source>
        <dbReference type="Proteomes" id="UP000297851"/>
    </source>
</evidence>
<dbReference type="SMART" id="SM00382">
    <property type="entry name" value="AAA"/>
    <property type="match status" value="2"/>
</dbReference>
<reference evidence="6 7" key="1">
    <citation type="submission" date="2019-03" db="EMBL/GenBank/DDBJ databases">
        <title>Genomics of glacier-inhabiting Cryobacterium strains.</title>
        <authorList>
            <person name="Liu Q."/>
            <person name="Xin Y.-H."/>
        </authorList>
    </citation>
    <scope>NUCLEOTIDE SEQUENCE [LARGE SCALE GENOMIC DNA]</scope>
    <source>
        <strain evidence="6 7">TMT2-16</strain>
    </source>
</reference>
<dbReference type="PANTHER" id="PTHR43776:SF7">
    <property type="entry name" value="D,D-DIPEPTIDE TRANSPORT ATP-BINDING PROTEIN DDPF-RELATED"/>
    <property type="match status" value="1"/>
</dbReference>
<comment type="caution">
    <text evidence="6">The sequence shown here is derived from an EMBL/GenBank/DDBJ whole genome shotgun (WGS) entry which is preliminary data.</text>
</comment>
<evidence type="ECO:0000256" key="2">
    <source>
        <dbReference type="ARBA" id="ARBA00022448"/>
    </source>
</evidence>
<dbReference type="NCBIfam" id="NF008453">
    <property type="entry name" value="PRK11308.1"/>
    <property type="match status" value="2"/>
</dbReference>
<accession>A0ABY2JH55</accession>
<protein>
    <submittedName>
        <fullName evidence="6">ABC transporter ATP-binding protein</fullName>
    </submittedName>
</protein>
<dbReference type="SUPFAM" id="SSF52540">
    <property type="entry name" value="P-loop containing nucleoside triphosphate hydrolases"/>
    <property type="match status" value="2"/>
</dbReference>
<organism evidence="6 7">
    <name type="scientific">Cryobacterium sandaracinum</name>
    <dbReference type="NCBI Taxonomy" id="1259247"/>
    <lineage>
        <taxon>Bacteria</taxon>
        <taxon>Bacillati</taxon>
        <taxon>Actinomycetota</taxon>
        <taxon>Actinomycetes</taxon>
        <taxon>Micrococcales</taxon>
        <taxon>Microbacteriaceae</taxon>
        <taxon>Cryobacterium</taxon>
    </lineage>
</organism>
<dbReference type="EMBL" id="SOGO01000021">
    <property type="protein sequence ID" value="TFD03282.1"/>
    <property type="molecule type" value="Genomic_DNA"/>
</dbReference>
<evidence type="ECO:0000256" key="4">
    <source>
        <dbReference type="ARBA" id="ARBA00022840"/>
    </source>
</evidence>
<evidence type="ECO:0000313" key="6">
    <source>
        <dbReference type="EMBL" id="TFD03282.1"/>
    </source>
</evidence>
<dbReference type="InterPro" id="IPR003593">
    <property type="entry name" value="AAA+_ATPase"/>
</dbReference>
<dbReference type="InterPro" id="IPR013563">
    <property type="entry name" value="Oligopep_ABC_C"/>
</dbReference>
<proteinExistence type="inferred from homology"/>
<dbReference type="InterPro" id="IPR050319">
    <property type="entry name" value="ABC_transp_ATP-bind"/>
</dbReference>
<sequence>MSVITVRNLRVVLPGSATAVVDGVSFSIAAGQCLGIVGESGAGKTVTGRSLIGLTPEGARVTAEELTVAGVDARDLTEPAWRRLRGARVGLVSQDALVSLDPLRRVGAEVAEPLEVHEPTLGRADRAGRVLQLLDQVAMPEPAMRVRHYPHELSGGLRQRALIASALAASPAVLIADEPTTALDVTVQAQIVVLLRQLKESGLALLLISHDLTIIRQLADDIAVMKDGRFVELQPAADLFAAPQHPYTRELLAAASQSRPPAPPNTGPVVLAARDLAKTYGQAAAQLHAVNGVSFELRAGHTVGIVGESGSGKSTVARMLLGTETPDRGDVLMHGEPWSRVPESTRRARRGGIQIIHQDSLSAFDPRATVLQILSEAIALDGTRLGRRRRRERRARAIELLELVALNDSLLGRRAHQLSGGQRQRVAIARALARQPSILVCDEPVSALDASIQAQVLKLLASLQETTGLAMVFISHDLAVVRALSHDILVMKDGVVVEQGPAAALFLAPQHPFTRELLAAHATA</sequence>
<evidence type="ECO:0000259" key="5">
    <source>
        <dbReference type="PROSITE" id="PS50893"/>
    </source>
</evidence>
<dbReference type="Proteomes" id="UP000297851">
    <property type="component" value="Unassembled WGS sequence"/>
</dbReference>